<name>A0A1I2PBG1_9ACTN</name>
<dbReference type="Pfam" id="PF04229">
    <property type="entry name" value="GrpB"/>
    <property type="match status" value="1"/>
</dbReference>
<reference evidence="1 4" key="2">
    <citation type="submission" date="2020-07" db="EMBL/GenBank/DDBJ databases">
        <title>Sequencing the genomes of 1000 actinobacteria strains.</title>
        <authorList>
            <person name="Klenk H.-P."/>
        </authorList>
    </citation>
    <scope>NUCLEOTIDE SEQUENCE [LARGE SCALE GENOMIC DNA]</scope>
    <source>
        <strain evidence="1 4">DSM 45117</strain>
    </source>
</reference>
<dbReference type="SUPFAM" id="SSF81301">
    <property type="entry name" value="Nucleotidyltransferase"/>
    <property type="match status" value="1"/>
</dbReference>
<dbReference type="AlphaFoldDB" id="A0A1I2PBG1"/>
<dbReference type="GO" id="GO:0016740">
    <property type="term" value="F:transferase activity"/>
    <property type="evidence" value="ECO:0007669"/>
    <property type="project" value="UniProtKB-KW"/>
</dbReference>
<organism evidence="2 3">
    <name type="scientific">Actinopolymorpha cephalotaxi</name>
    <dbReference type="NCBI Taxonomy" id="504797"/>
    <lineage>
        <taxon>Bacteria</taxon>
        <taxon>Bacillati</taxon>
        <taxon>Actinomycetota</taxon>
        <taxon>Actinomycetes</taxon>
        <taxon>Propionibacteriales</taxon>
        <taxon>Actinopolymorphaceae</taxon>
        <taxon>Actinopolymorpha</taxon>
    </lineage>
</organism>
<keyword evidence="2" id="KW-0808">Transferase</keyword>
<evidence type="ECO:0000313" key="2">
    <source>
        <dbReference type="EMBL" id="SFG13492.1"/>
    </source>
</evidence>
<dbReference type="Gene3D" id="3.30.460.10">
    <property type="entry name" value="Beta Polymerase, domain 2"/>
    <property type="match status" value="1"/>
</dbReference>
<evidence type="ECO:0000313" key="1">
    <source>
        <dbReference type="EMBL" id="NYH83673.1"/>
    </source>
</evidence>
<dbReference type="InterPro" id="IPR007344">
    <property type="entry name" value="GrpB/CoaE"/>
</dbReference>
<evidence type="ECO:0000313" key="3">
    <source>
        <dbReference type="Proteomes" id="UP000199052"/>
    </source>
</evidence>
<dbReference type="InterPro" id="IPR043519">
    <property type="entry name" value="NT_sf"/>
</dbReference>
<dbReference type="STRING" id="504797.SAMN05421678_10475"/>
<accession>A0A1I2PBG1</accession>
<reference evidence="2 3" key="1">
    <citation type="submission" date="2016-10" db="EMBL/GenBank/DDBJ databases">
        <authorList>
            <person name="de Groot N.N."/>
        </authorList>
    </citation>
    <scope>NUCLEOTIDE SEQUENCE [LARGE SCALE GENOMIC DNA]</scope>
    <source>
        <strain evidence="2 3">CPCC 202808</strain>
    </source>
</reference>
<dbReference type="PANTHER" id="PTHR34822:SF1">
    <property type="entry name" value="GRPB FAMILY PROTEIN"/>
    <property type="match status" value="1"/>
</dbReference>
<evidence type="ECO:0000313" key="4">
    <source>
        <dbReference type="Proteomes" id="UP000533017"/>
    </source>
</evidence>
<dbReference type="OrthoDB" id="9799092at2"/>
<dbReference type="PANTHER" id="PTHR34822">
    <property type="entry name" value="GRPB DOMAIN PROTEIN (AFU_ORTHOLOGUE AFUA_1G01530)"/>
    <property type="match status" value="1"/>
</dbReference>
<gene>
    <name evidence="1" type="ORF">FHR37_002524</name>
    <name evidence="2" type="ORF">SAMN05421678_10475</name>
</gene>
<proteinExistence type="predicted"/>
<protein>
    <submittedName>
        <fullName evidence="2">GrpB domain, predicted nucleotidyltransferase, UPF0157 family</fullName>
    </submittedName>
    <submittedName>
        <fullName evidence="1">GrpB-like predicted nucleotidyltransferase (UPF0157 family)</fullName>
    </submittedName>
</protein>
<dbReference type="RefSeq" id="WP_092882564.1">
    <property type="nucleotide sequence ID" value="NZ_FOOI01000004.1"/>
</dbReference>
<sequence>MITVEEYDPAWPERFAALRDEYDAAMAAAGIPVVAIEHVGSTSAPGLAAKPVIDCDIVVGEAHVAAASEVLVSLGFEPLGELGIPLRWAFRSPPRLAGTHTYVIVDGCLSLRNHLALREVLRSDAALREEYSAVKRRAGALAADIDEYGRLKTDMVQRILAAAGLTEAERASIAGNQVPSHADLPR</sequence>
<dbReference type="EMBL" id="FOOI01000004">
    <property type="protein sequence ID" value="SFG13492.1"/>
    <property type="molecule type" value="Genomic_DNA"/>
</dbReference>
<dbReference type="EMBL" id="JACBZA010000001">
    <property type="protein sequence ID" value="NYH83673.1"/>
    <property type="molecule type" value="Genomic_DNA"/>
</dbReference>
<keyword evidence="4" id="KW-1185">Reference proteome</keyword>
<dbReference type="Proteomes" id="UP000199052">
    <property type="component" value="Unassembled WGS sequence"/>
</dbReference>
<dbReference type="Proteomes" id="UP000533017">
    <property type="component" value="Unassembled WGS sequence"/>
</dbReference>